<keyword evidence="4 5" id="KW-0472">Membrane</keyword>
<proteinExistence type="predicted"/>
<dbReference type="PANTHER" id="PTHR48090:SF7">
    <property type="entry name" value="RFBJ PROTEIN"/>
    <property type="match status" value="1"/>
</dbReference>
<reference evidence="8 9" key="1">
    <citation type="submission" date="2018-08" db="EMBL/GenBank/DDBJ databases">
        <title>A genome reference for cultivated species of the human gut microbiota.</title>
        <authorList>
            <person name="Zou Y."/>
            <person name="Xue W."/>
            <person name="Luo G."/>
        </authorList>
    </citation>
    <scope>NUCLEOTIDE SEQUENCE [LARGE SCALE GENOMIC DNA]</scope>
    <source>
        <strain evidence="8 9">AM42-13AC</strain>
    </source>
</reference>
<protein>
    <submittedName>
        <fullName evidence="8">Glycosyltransferase</fullName>
    </submittedName>
</protein>
<evidence type="ECO:0000256" key="5">
    <source>
        <dbReference type="SAM" id="Phobius"/>
    </source>
</evidence>
<feature type="transmembrane region" description="Helical" evidence="5">
    <location>
        <begin position="323"/>
        <end position="340"/>
    </location>
</feature>
<dbReference type="Pfam" id="PF00535">
    <property type="entry name" value="Glycos_transf_2"/>
    <property type="match status" value="1"/>
</dbReference>
<dbReference type="InterPro" id="IPR029044">
    <property type="entry name" value="Nucleotide-diphossugar_trans"/>
</dbReference>
<dbReference type="RefSeq" id="WP_118012501.1">
    <property type="nucleotide sequence ID" value="NZ_CBCTJA010000034.1"/>
</dbReference>
<comment type="subcellular location">
    <subcellularLocation>
        <location evidence="1">Membrane</location>
        <topology evidence="1">Multi-pass membrane protein</topology>
    </subcellularLocation>
</comment>
<dbReference type="Pfam" id="PF04138">
    <property type="entry name" value="GtrA_DPMS_TM"/>
    <property type="match status" value="1"/>
</dbReference>
<keyword evidence="3 5" id="KW-1133">Transmembrane helix</keyword>
<feature type="transmembrane region" description="Helical" evidence="5">
    <location>
        <begin position="299"/>
        <end position="317"/>
    </location>
</feature>
<dbReference type="PANTHER" id="PTHR48090">
    <property type="entry name" value="UNDECAPRENYL-PHOSPHATE 4-DEOXY-4-FORMAMIDO-L-ARABINOSE TRANSFERASE-RELATED"/>
    <property type="match status" value="1"/>
</dbReference>
<dbReference type="AlphaFoldDB" id="A0A413U9F8"/>
<evidence type="ECO:0000259" key="7">
    <source>
        <dbReference type="Pfam" id="PF04138"/>
    </source>
</evidence>
<feature type="transmembrane region" description="Helical" evidence="5">
    <location>
        <begin position="230"/>
        <end position="252"/>
    </location>
</feature>
<dbReference type="InterPro" id="IPR050256">
    <property type="entry name" value="Glycosyltransferase_2"/>
</dbReference>
<sequence length="349" mass="39508">MGAYDNCIILIPALQPDERLIQMIHGLHERGFHKIAVTDDGSSDDRQKYFQEVEIMGVKVIHHSKKMGKGVALRSALRLADEKIGESDFYITADCDGQYSPEDIEKVAKELLENPDCFVLGVRTYERKKGKKVRFWLNSCQKLFFRITNHGKECPDPRSGLRGFPASLKKLALCTEGKSYDYELNFLDAAIQKTPVVVVPISSETHNINETSHFRPVVDLLGMYLKFWKYLFTSNVATVFDLVFFIIFESLFSKLGTISIFVATICARAISGSVGYILNRYISFQSKLNPGREMVRYSIVFVCQMAASGILVSLLSVIPIPTVIVKAIIDTILFFVVYNIQKNWVFAEK</sequence>
<dbReference type="GO" id="GO:0000271">
    <property type="term" value="P:polysaccharide biosynthetic process"/>
    <property type="evidence" value="ECO:0007669"/>
    <property type="project" value="InterPro"/>
</dbReference>
<keyword evidence="8" id="KW-0808">Transferase</keyword>
<dbReference type="EMBL" id="QSGD01000085">
    <property type="protein sequence ID" value="RHA99612.1"/>
    <property type="molecule type" value="Genomic_DNA"/>
</dbReference>
<evidence type="ECO:0000256" key="2">
    <source>
        <dbReference type="ARBA" id="ARBA00022692"/>
    </source>
</evidence>
<evidence type="ECO:0000256" key="3">
    <source>
        <dbReference type="ARBA" id="ARBA00022989"/>
    </source>
</evidence>
<dbReference type="CDD" id="cd04179">
    <property type="entry name" value="DPM_DPG-synthase_like"/>
    <property type="match status" value="1"/>
</dbReference>
<dbReference type="InterPro" id="IPR007267">
    <property type="entry name" value="GtrA_DPMS_TM"/>
</dbReference>
<evidence type="ECO:0000313" key="8">
    <source>
        <dbReference type="EMBL" id="RHA99612.1"/>
    </source>
</evidence>
<keyword evidence="2 5" id="KW-0812">Transmembrane</keyword>
<gene>
    <name evidence="8" type="ORF">DW907_12015</name>
</gene>
<dbReference type="GO" id="GO:0016020">
    <property type="term" value="C:membrane"/>
    <property type="evidence" value="ECO:0007669"/>
    <property type="project" value="UniProtKB-SubCell"/>
</dbReference>
<feature type="transmembrane region" description="Helical" evidence="5">
    <location>
        <begin position="258"/>
        <end position="278"/>
    </location>
</feature>
<organism evidence="8 9">
    <name type="scientific">Holdemanella biformis</name>
    <dbReference type="NCBI Taxonomy" id="1735"/>
    <lineage>
        <taxon>Bacteria</taxon>
        <taxon>Bacillati</taxon>
        <taxon>Bacillota</taxon>
        <taxon>Erysipelotrichia</taxon>
        <taxon>Erysipelotrichales</taxon>
        <taxon>Erysipelotrichaceae</taxon>
        <taxon>Holdemanella</taxon>
    </lineage>
</organism>
<dbReference type="Proteomes" id="UP000285288">
    <property type="component" value="Unassembled WGS sequence"/>
</dbReference>
<evidence type="ECO:0000256" key="1">
    <source>
        <dbReference type="ARBA" id="ARBA00004141"/>
    </source>
</evidence>
<dbReference type="InterPro" id="IPR001173">
    <property type="entry name" value="Glyco_trans_2-like"/>
</dbReference>
<evidence type="ECO:0000259" key="6">
    <source>
        <dbReference type="Pfam" id="PF00535"/>
    </source>
</evidence>
<dbReference type="GO" id="GO:0016740">
    <property type="term" value="F:transferase activity"/>
    <property type="evidence" value="ECO:0007669"/>
    <property type="project" value="UniProtKB-KW"/>
</dbReference>
<feature type="domain" description="GtrA/DPMS transmembrane" evidence="7">
    <location>
        <begin position="229"/>
        <end position="346"/>
    </location>
</feature>
<comment type="caution">
    <text evidence="8">The sequence shown here is derived from an EMBL/GenBank/DDBJ whole genome shotgun (WGS) entry which is preliminary data.</text>
</comment>
<evidence type="ECO:0000313" key="9">
    <source>
        <dbReference type="Proteomes" id="UP000285288"/>
    </source>
</evidence>
<dbReference type="SUPFAM" id="SSF53448">
    <property type="entry name" value="Nucleotide-diphospho-sugar transferases"/>
    <property type="match status" value="1"/>
</dbReference>
<feature type="domain" description="Glycosyltransferase 2-like" evidence="6">
    <location>
        <begin position="9"/>
        <end position="136"/>
    </location>
</feature>
<dbReference type="Gene3D" id="3.90.550.10">
    <property type="entry name" value="Spore Coat Polysaccharide Biosynthesis Protein SpsA, Chain A"/>
    <property type="match status" value="1"/>
</dbReference>
<name>A0A413U9F8_9FIRM</name>
<evidence type="ECO:0000256" key="4">
    <source>
        <dbReference type="ARBA" id="ARBA00023136"/>
    </source>
</evidence>
<accession>A0A413U9F8</accession>